<comment type="caution">
    <text evidence="6">The sequence shown here is derived from an EMBL/GenBank/DDBJ whole genome shotgun (WGS) entry which is preliminary data.</text>
</comment>
<evidence type="ECO:0000313" key="8">
    <source>
        <dbReference type="Proteomes" id="UP000469870"/>
    </source>
</evidence>
<dbReference type="EMBL" id="WJQS01000001">
    <property type="protein sequence ID" value="MRI84548.1"/>
    <property type="molecule type" value="Genomic_DNA"/>
</dbReference>
<dbReference type="Proteomes" id="UP000430975">
    <property type="component" value="Unassembled WGS sequence"/>
</dbReference>
<evidence type="ECO:0000313" key="6">
    <source>
        <dbReference type="EMBL" id="MRI84548.1"/>
    </source>
</evidence>
<dbReference type="InterPro" id="IPR001845">
    <property type="entry name" value="HTH_ArsR_DNA-bd_dom"/>
</dbReference>
<evidence type="ECO:0000256" key="1">
    <source>
        <dbReference type="ARBA" id="ARBA00023015"/>
    </source>
</evidence>
<proteinExistence type="predicted"/>
<name>A0A6I2GIZ1_9LACT</name>
<protein>
    <submittedName>
        <fullName evidence="6">Metalloregulator ArsR/SmtB family transcription factor</fullName>
    </submittedName>
</protein>
<dbReference type="AlphaFoldDB" id="A0A6I2GIZ1"/>
<dbReference type="SMART" id="SM00418">
    <property type="entry name" value="HTH_ARSR"/>
    <property type="match status" value="1"/>
</dbReference>
<dbReference type="InterPro" id="IPR011991">
    <property type="entry name" value="ArsR-like_HTH"/>
</dbReference>
<keyword evidence="3" id="KW-0804">Transcription</keyword>
<evidence type="ECO:0000313" key="7">
    <source>
        <dbReference type="Proteomes" id="UP000430975"/>
    </source>
</evidence>
<dbReference type="InterPro" id="IPR051011">
    <property type="entry name" value="Metal_resp_trans_reg"/>
</dbReference>
<dbReference type="CDD" id="cd00090">
    <property type="entry name" value="HTH_ARSR"/>
    <property type="match status" value="1"/>
</dbReference>
<dbReference type="Proteomes" id="UP000469870">
    <property type="component" value="Unassembled WGS sequence"/>
</dbReference>
<dbReference type="PRINTS" id="PR00778">
    <property type="entry name" value="HTHARSR"/>
</dbReference>
<dbReference type="PANTHER" id="PTHR43132">
    <property type="entry name" value="ARSENICAL RESISTANCE OPERON REPRESSOR ARSR-RELATED"/>
    <property type="match status" value="1"/>
</dbReference>
<dbReference type="SUPFAM" id="SSF46785">
    <property type="entry name" value="Winged helix' DNA-binding domain"/>
    <property type="match status" value="1"/>
</dbReference>
<dbReference type="EMBL" id="WJQR01000009">
    <property type="protein sequence ID" value="MRI82291.1"/>
    <property type="molecule type" value="Genomic_DNA"/>
</dbReference>
<evidence type="ECO:0000259" key="4">
    <source>
        <dbReference type="PROSITE" id="PS50987"/>
    </source>
</evidence>
<keyword evidence="2" id="KW-0238">DNA-binding</keyword>
<accession>A0A6I2GIZ1</accession>
<dbReference type="Gene3D" id="1.10.10.10">
    <property type="entry name" value="Winged helix-like DNA-binding domain superfamily/Winged helix DNA-binding domain"/>
    <property type="match status" value="1"/>
</dbReference>
<dbReference type="GO" id="GO:0003700">
    <property type="term" value="F:DNA-binding transcription factor activity"/>
    <property type="evidence" value="ECO:0007669"/>
    <property type="project" value="InterPro"/>
</dbReference>
<keyword evidence="7" id="KW-1185">Reference proteome</keyword>
<gene>
    <name evidence="6" type="ORF">GIY09_01375</name>
    <name evidence="5" type="ORF">GIY11_09755</name>
</gene>
<organism evidence="6 7">
    <name type="scientific">Fundicoccus ignavus</name>
    <dbReference type="NCBI Taxonomy" id="2664442"/>
    <lineage>
        <taxon>Bacteria</taxon>
        <taxon>Bacillati</taxon>
        <taxon>Bacillota</taxon>
        <taxon>Bacilli</taxon>
        <taxon>Lactobacillales</taxon>
        <taxon>Aerococcaceae</taxon>
        <taxon>Fundicoccus</taxon>
    </lineage>
</organism>
<evidence type="ECO:0000256" key="3">
    <source>
        <dbReference type="ARBA" id="ARBA00023163"/>
    </source>
</evidence>
<dbReference type="NCBIfam" id="NF033788">
    <property type="entry name" value="HTH_metalloreg"/>
    <property type="match status" value="1"/>
</dbReference>
<dbReference type="PANTHER" id="PTHR43132:SF6">
    <property type="entry name" value="HTH-TYPE TRANSCRIPTIONAL REPRESSOR CZRA"/>
    <property type="match status" value="1"/>
</dbReference>
<dbReference type="GO" id="GO:0003677">
    <property type="term" value="F:DNA binding"/>
    <property type="evidence" value="ECO:0007669"/>
    <property type="project" value="UniProtKB-KW"/>
</dbReference>
<dbReference type="RefSeq" id="WP_153862408.1">
    <property type="nucleotide sequence ID" value="NZ_WJQR01000009.1"/>
</dbReference>
<sequence length="95" mass="10814">MQQHEIIEAASKMFKILADPTRLAILHLLEGRELNVTNIAEGLDMEQSAVSHQLRTLKDARLVKARREGKNIIYSQLDGHVYEILAQIFAHVQEP</sequence>
<reference evidence="7 8" key="1">
    <citation type="submission" date="2019-11" db="EMBL/GenBank/DDBJ databases">
        <title>Characterisation of Fundicoccus ignavus gen. nov. sp. nov., a novel genus of the family Aerococcaceae isolated from bulk tank milk.</title>
        <authorList>
            <person name="Siebert A."/>
            <person name="Huptas C."/>
            <person name="Wenning M."/>
            <person name="Scherer S."/>
            <person name="Doll E.V."/>
        </authorList>
    </citation>
    <scope>NUCLEOTIDE SEQUENCE [LARGE SCALE GENOMIC DNA]</scope>
    <source>
        <strain evidence="5 8">DSM 109653</strain>
        <strain evidence="6 7">WS4759</strain>
    </source>
</reference>
<dbReference type="InterPro" id="IPR036390">
    <property type="entry name" value="WH_DNA-bd_sf"/>
</dbReference>
<dbReference type="InterPro" id="IPR036388">
    <property type="entry name" value="WH-like_DNA-bd_sf"/>
</dbReference>
<evidence type="ECO:0000313" key="5">
    <source>
        <dbReference type="EMBL" id="MRI82291.1"/>
    </source>
</evidence>
<keyword evidence="1" id="KW-0805">Transcription regulation</keyword>
<dbReference type="Pfam" id="PF01022">
    <property type="entry name" value="HTH_5"/>
    <property type="match status" value="1"/>
</dbReference>
<evidence type="ECO:0000256" key="2">
    <source>
        <dbReference type="ARBA" id="ARBA00023125"/>
    </source>
</evidence>
<dbReference type="PROSITE" id="PS50987">
    <property type="entry name" value="HTH_ARSR_2"/>
    <property type="match status" value="1"/>
</dbReference>
<feature type="domain" description="HTH arsR-type" evidence="4">
    <location>
        <begin position="2"/>
        <end position="95"/>
    </location>
</feature>